<gene>
    <name evidence="6" type="ORF">NMN56_028055</name>
</gene>
<dbReference type="Pfam" id="PF01614">
    <property type="entry name" value="IclR_C"/>
    <property type="match status" value="1"/>
</dbReference>
<dbReference type="Proteomes" id="UP001214441">
    <property type="component" value="Unassembled WGS sequence"/>
</dbReference>
<dbReference type="InterPro" id="IPR029016">
    <property type="entry name" value="GAF-like_dom_sf"/>
</dbReference>
<dbReference type="Gene3D" id="1.10.10.10">
    <property type="entry name" value="Winged helix-like DNA-binding domain superfamily/Winged helix DNA-binding domain"/>
    <property type="match status" value="1"/>
</dbReference>
<protein>
    <submittedName>
        <fullName evidence="6">IclR family transcriptional regulator</fullName>
    </submittedName>
</protein>
<comment type="caution">
    <text evidence="6">The sequence shown here is derived from an EMBL/GenBank/DDBJ whole genome shotgun (WGS) entry which is preliminary data.</text>
</comment>
<dbReference type="InterPro" id="IPR005471">
    <property type="entry name" value="Tscrpt_reg_IclR_N"/>
</dbReference>
<dbReference type="SMART" id="SM00346">
    <property type="entry name" value="HTH_ICLR"/>
    <property type="match status" value="1"/>
</dbReference>
<evidence type="ECO:0000256" key="2">
    <source>
        <dbReference type="ARBA" id="ARBA00023125"/>
    </source>
</evidence>
<organism evidence="6 7">
    <name type="scientific">Streptomyces iconiensis</name>
    <dbReference type="NCBI Taxonomy" id="1384038"/>
    <lineage>
        <taxon>Bacteria</taxon>
        <taxon>Bacillati</taxon>
        <taxon>Actinomycetota</taxon>
        <taxon>Actinomycetes</taxon>
        <taxon>Kitasatosporales</taxon>
        <taxon>Streptomycetaceae</taxon>
        <taxon>Streptomyces</taxon>
    </lineage>
</organism>
<keyword evidence="1" id="KW-0805">Transcription regulation</keyword>
<evidence type="ECO:0000256" key="3">
    <source>
        <dbReference type="ARBA" id="ARBA00023163"/>
    </source>
</evidence>
<evidence type="ECO:0000313" key="7">
    <source>
        <dbReference type="Proteomes" id="UP001214441"/>
    </source>
</evidence>
<dbReference type="InterPro" id="IPR036388">
    <property type="entry name" value="WH-like_DNA-bd_sf"/>
</dbReference>
<sequence length="256" mass="28078">MGHEVSPQSARNSVLGKVQLILECFSHEDQRLSLSEIARRSGVAKASVHRLAQELLDWGVLERHGHDYQLGLPLFELGQRVPRQHILRDTTRPYMEDLHQATRETVHLSIPDGLDVLYLEKVYGHGQVAWPSRVAGRMPLHGPATGKAFLAFGPASLLEDVLAAPLKRITPRTVSTPGALSAELKRARSLGYVVESEQARLGHVSVAIPLYGTTGLVIAAMSVTAPLHRTAPARYAALLREVSHRFTRSIGATDFT</sequence>
<reference evidence="6 7" key="1">
    <citation type="submission" date="2023-05" db="EMBL/GenBank/DDBJ databases">
        <title>Streptantibioticus silvisoli sp. nov., acidotolerant actinomycetes 1 from pine litter.</title>
        <authorList>
            <person name="Swiecimska M."/>
            <person name="Golinska P."/>
            <person name="Sangal V."/>
            <person name="Wachnowicz B."/>
            <person name="Goodfellow M."/>
        </authorList>
    </citation>
    <scope>NUCLEOTIDE SEQUENCE [LARGE SCALE GENOMIC DNA]</scope>
    <source>
        <strain evidence="6 7">DSM 42109</strain>
    </source>
</reference>
<keyword evidence="3" id="KW-0804">Transcription</keyword>
<evidence type="ECO:0000313" key="6">
    <source>
        <dbReference type="EMBL" id="MDJ1135738.1"/>
    </source>
</evidence>
<dbReference type="Gene3D" id="3.30.450.40">
    <property type="match status" value="1"/>
</dbReference>
<feature type="domain" description="HTH iclR-type" evidence="4">
    <location>
        <begin position="12"/>
        <end position="72"/>
    </location>
</feature>
<evidence type="ECO:0000259" key="5">
    <source>
        <dbReference type="PROSITE" id="PS51078"/>
    </source>
</evidence>
<dbReference type="RefSeq" id="WP_274046431.1">
    <property type="nucleotide sequence ID" value="NZ_JANCPR020000032.1"/>
</dbReference>
<dbReference type="SUPFAM" id="SSF46785">
    <property type="entry name" value="Winged helix' DNA-binding domain"/>
    <property type="match status" value="1"/>
</dbReference>
<dbReference type="EMBL" id="JANCPR020000032">
    <property type="protein sequence ID" value="MDJ1135738.1"/>
    <property type="molecule type" value="Genomic_DNA"/>
</dbReference>
<accession>A0ABT7A321</accession>
<dbReference type="PANTHER" id="PTHR30136:SF24">
    <property type="entry name" value="HTH-TYPE TRANSCRIPTIONAL REPRESSOR ALLR"/>
    <property type="match status" value="1"/>
</dbReference>
<feature type="domain" description="IclR-ED" evidence="5">
    <location>
        <begin position="73"/>
        <end position="252"/>
    </location>
</feature>
<dbReference type="SUPFAM" id="SSF55781">
    <property type="entry name" value="GAF domain-like"/>
    <property type="match status" value="1"/>
</dbReference>
<evidence type="ECO:0000259" key="4">
    <source>
        <dbReference type="PROSITE" id="PS51077"/>
    </source>
</evidence>
<keyword evidence="2" id="KW-0238">DNA-binding</keyword>
<name>A0ABT7A321_9ACTN</name>
<dbReference type="PROSITE" id="PS51078">
    <property type="entry name" value="ICLR_ED"/>
    <property type="match status" value="1"/>
</dbReference>
<evidence type="ECO:0000256" key="1">
    <source>
        <dbReference type="ARBA" id="ARBA00023015"/>
    </source>
</evidence>
<dbReference type="Pfam" id="PF09339">
    <property type="entry name" value="HTH_IclR"/>
    <property type="match status" value="1"/>
</dbReference>
<dbReference type="PANTHER" id="PTHR30136">
    <property type="entry name" value="HELIX-TURN-HELIX TRANSCRIPTIONAL REGULATOR, ICLR FAMILY"/>
    <property type="match status" value="1"/>
</dbReference>
<dbReference type="PROSITE" id="PS51077">
    <property type="entry name" value="HTH_ICLR"/>
    <property type="match status" value="1"/>
</dbReference>
<proteinExistence type="predicted"/>
<keyword evidence="7" id="KW-1185">Reference proteome</keyword>
<dbReference type="InterPro" id="IPR050707">
    <property type="entry name" value="HTH_MetabolicPath_Reg"/>
</dbReference>
<dbReference type="InterPro" id="IPR014757">
    <property type="entry name" value="Tscrpt_reg_IclR_C"/>
</dbReference>
<dbReference type="InterPro" id="IPR036390">
    <property type="entry name" value="WH_DNA-bd_sf"/>
</dbReference>